<feature type="region of interest" description="Disordered" evidence="1">
    <location>
        <begin position="41"/>
        <end position="63"/>
    </location>
</feature>
<reference evidence="2 3" key="1">
    <citation type="submission" date="2024-06" db="EMBL/GenBank/DDBJ databases">
        <title>The Natural Products Discovery Center: Release of the First 8490 Sequenced Strains for Exploring Actinobacteria Biosynthetic Diversity.</title>
        <authorList>
            <person name="Kalkreuter E."/>
            <person name="Kautsar S.A."/>
            <person name="Yang D."/>
            <person name="Bader C.D."/>
            <person name="Teijaro C.N."/>
            <person name="Fluegel L."/>
            <person name="Davis C.M."/>
            <person name="Simpson J.R."/>
            <person name="Lauterbach L."/>
            <person name="Steele A.D."/>
            <person name="Gui C."/>
            <person name="Meng S."/>
            <person name="Li G."/>
            <person name="Viehrig K."/>
            <person name="Ye F."/>
            <person name="Su P."/>
            <person name="Kiefer A.F."/>
            <person name="Nichols A."/>
            <person name="Cepeda A.J."/>
            <person name="Yan W."/>
            <person name="Fan B."/>
            <person name="Jiang Y."/>
            <person name="Adhikari A."/>
            <person name="Zheng C.-J."/>
            <person name="Schuster L."/>
            <person name="Cowan T.M."/>
            <person name="Smanski M.J."/>
            <person name="Chevrette M.G."/>
            <person name="De Carvalho L.P.S."/>
            <person name="Shen B."/>
        </authorList>
    </citation>
    <scope>NUCLEOTIDE SEQUENCE [LARGE SCALE GENOMIC DNA]</scope>
    <source>
        <strain evidence="2 3">NPDC005137</strain>
    </source>
</reference>
<accession>A0ABV2U4J4</accession>
<dbReference type="EMBL" id="JBEXIP010000004">
    <property type="protein sequence ID" value="MET8432762.1"/>
    <property type="molecule type" value="Genomic_DNA"/>
</dbReference>
<name>A0ABV2U4J4_9ACTN</name>
<organism evidence="2 3">
    <name type="scientific">Streptomyces sp. 900116325</name>
    <dbReference type="NCBI Taxonomy" id="3154295"/>
    <lineage>
        <taxon>Bacteria</taxon>
        <taxon>Bacillati</taxon>
        <taxon>Actinomycetota</taxon>
        <taxon>Actinomycetes</taxon>
        <taxon>Kitasatosporales</taxon>
        <taxon>Streptomycetaceae</taxon>
        <taxon>Streptomyces</taxon>
    </lineage>
</organism>
<evidence type="ECO:0000256" key="1">
    <source>
        <dbReference type="SAM" id="MobiDB-lite"/>
    </source>
</evidence>
<protein>
    <submittedName>
        <fullName evidence="2">DUF1059 domain-containing protein</fullName>
    </submittedName>
</protein>
<comment type="caution">
    <text evidence="2">The sequence shown here is derived from an EMBL/GenBank/DDBJ whole genome shotgun (WGS) entry which is preliminary data.</text>
</comment>
<sequence>MRKVTDCREYPSETKCTLALSGEPEEVVRATSDLAVSVHGHADDREIREQTGAGLRDEPTQLA</sequence>
<proteinExistence type="predicted"/>
<evidence type="ECO:0000313" key="2">
    <source>
        <dbReference type="EMBL" id="MET8432762.1"/>
    </source>
</evidence>
<dbReference type="RefSeq" id="WP_030918619.1">
    <property type="nucleotide sequence ID" value="NZ_JBEOSG010000007.1"/>
</dbReference>
<gene>
    <name evidence="2" type="ORF">ABZV61_08085</name>
</gene>
<keyword evidence="3" id="KW-1185">Reference proteome</keyword>
<dbReference type="Proteomes" id="UP001550044">
    <property type="component" value="Unassembled WGS sequence"/>
</dbReference>
<evidence type="ECO:0000313" key="3">
    <source>
        <dbReference type="Proteomes" id="UP001550044"/>
    </source>
</evidence>